<feature type="domain" description="NodB homology" evidence="5">
    <location>
        <begin position="95"/>
        <end position="271"/>
    </location>
</feature>
<proteinExistence type="predicted"/>
<evidence type="ECO:0000256" key="1">
    <source>
        <dbReference type="ARBA" id="ARBA00022723"/>
    </source>
</evidence>
<evidence type="ECO:0000256" key="3">
    <source>
        <dbReference type="SAM" id="MobiDB-lite"/>
    </source>
</evidence>
<comment type="caution">
    <text evidence="6">The sequence shown here is derived from an EMBL/GenBank/DDBJ whole genome shotgun (WGS) entry which is preliminary data.</text>
</comment>
<dbReference type="RefSeq" id="WP_344588865.1">
    <property type="nucleotide sequence ID" value="NZ_BAAARW010000011.1"/>
</dbReference>
<accession>A0ABN3ITY0</accession>
<dbReference type="Pfam" id="PF01522">
    <property type="entry name" value="Polysacc_deac_1"/>
    <property type="match status" value="1"/>
</dbReference>
<dbReference type="PANTHER" id="PTHR10587:SF133">
    <property type="entry name" value="CHITIN DEACETYLASE 1-RELATED"/>
    <property type="match status" value="1"/>
</dbReference>
<dbReference type="InterPro" id="IPR011330">
    <property type="entry name" value="Glyco_hydro/deAcase_b/a-brl"/>
</dbReference>
<organism evidence="6 7">
    <name type="scientific">Actinomadura vinacea</name>
    <dbReference type="NCBI Taxonomy" id="115336"/>
    <lineage>
        <taxon>Bacteria</taxon>
        <taxon>Bacillati</taxon>
        <taxon>Actinomycetota</taxon>
        <taxon>Actinomycetes</taxon>
        <taxon>Streptosporangiales</taxon>
        <taxon>Thermomonosporaceae</taxon>
        <taxon>Actinomadura</taxon>
    </lineage>
</organism>
<gene>
    <name evidence="6" type="ORF">GCM10010191_24060</name>
</gene>
<feature type="compositionally biased region" description="Basic and acidic residues" evidence="3">
    <location>
        <begin position="286"/>
        <end position="305"/>
    </location>
</feature>
<keyword evidence="4" id="KW-0732">Signal</keyword>
<reference evidence="6 7" key="1">
    <citation type="journal article" date="2019" name="Int. J. Syst. Evol. Microbiol.">
        <title>The Global Catalogue of Microorganisms (GCM) 10K type strain sequencing project: providing services to taxonomists for standard genome sequencing and annotation.</title>
        <authorList>
            <consortium name="The Broad Institute Genomics Platform"/>
            <consortium name="The Broad Institute Genome Sequencing Center for Infectious Disease"/>
            <person name="Wu L."/>
            <person name="Ma J."/>
        </authorList>
    </citation>
    <scope>NUCLEOTIDE SEQUENCE [LARGE SCALE GENOMIC DNA]</scope>
    <source>
        <strain evidence="6 7">JCM 3325</strain>
    </source>
</reference>
<name>A0ABN3ITY0_9ACTN</name>
<dbReference type="Gene3D" id="3.20.20.370">
    <property type="entry name" value="Glycoside hydrolase/deacetylase"/>
    <property type="match status" value="1"/>
</dbReference>
<evidence type="ECO:0000313" key="7">
    <source>
        <dbReference type="Proteomes" id="UP001501231"/>
    </source>
</evidence>
<evidence type="ECO:0000256" key="4">
    <source>
        <dbReference type="SAM" id="SignalP"/>
    </source>
</evidence>
<feature type="region of interest" description="Disordered" evidence="3">
    <location>
        <begin position="281"/>
        <end position="313"/>
    </location>
</feature>
<dbReference type="EMBL" id="BAAARW010000011">
    <property type="protein sequence ID" value="GAA2413470.1"/>
    <property type="molecule type" value="Genomic_DNA"/>
</dbReference>
<evidence type="ECO:0000256" key="2">
    <source>
        <dbReference type="ARBA" id="ARBA00022801"/>
    </source>
</evidence>
<evidence type="ECO:0000313" key="6">
    <source>
        <dbReference type="EMBL" id="GAA2413470.1"/>
    </source>
</evidence>
<feature type="region of interest" description="Disordered" evidence="3">
    <location>
        <begin position="40"/>
        <end position="88"/>
    </location>
</feature>
<dbReference type="CDD" id="cd10917">
    <property type="entry name" value="CE4_NodB_like_6s_7s"/>
    <property type="match status" value="1"/>
</dbReference>
<dbReference type="SUPFAM" id="SSF88713">
    <property type="entry name" value="Glycoside hydrolase/deacetylase"/>
    <property type="match status" value="1"/>
</dbReference>
<dbReference type="PROSITE" id="PS51677">
    <property type="entry name" value="NODB"/>
    <property type="match status" value="1"/>
</dbReference>
<feature type="signal peptide" evidence="4">
    <location>
        <begin position="1"/>
        <end position="38"/>
    </location>
</feature>
<protein>
    <recommendedName>
        <fullName evidence="5">NodB homology domain-containing protein</fullName>
    </recommendedName>
</protein>
<dbReference type="PANTHER" id="PTHR10587">
    <property type="entry name" value="GLYCOSYL TRANSFERASE-RELATED"/>
    <property type="match status" value="1"/>
</dbReference>
<evidence type="ECO:0000259" key="5">
    <source>
        <dbReference type="PROSITE" id="PS51677"/>
    </source>
</evidence>
<sequence>MTGRRGTVVVRRSAAVAAGLALCGWLSTLAPAPPAAFAARTAERPPQTAVVNGSGAATGAKAGRSPQPTSPRPSAGASPSPSHPPAPAVDCKRMKCVALTFDDGPMGVTAKLLDTLAASKVRATFFLVGRNVEEYPQLVRREAAEGHELANHSFSHSDLGRSSTAKVTSELMRTQQAIHRVAGVTPTLMRPPYGSTDKQVAAVTKRLGLAQVLWTVDPLDWQVRNTKKVQRKVIGGTGNGHIVLMHDIHPTTVAAVPHIIDRLAAKGYVFVTVSQLYGKPLAPGKEYTEREPVPEKKAAEERPSDTEQGDTEP</sequence>
<keyword evidence="1" id="KW-0479">Metal-binding</keyword>
<keyword evidence="2" id="KW-0378">Hydrolase</keyword>
<feature type="chain" id="PRO_5046690665" description="NodB homology domain-containing protein" evidence="4">
    <location>
        <begin position="39"/>
        <end position="313"/>
    </location>
</feature>
<dbReference type="InterPro" id="IPR002509">
    <property type="entry name" value="NODB_dom"/>
</dbReference>
<dbReference type="InterPro" id="IPR050248">
    <property type="entry name" value="Polysacc_deacetylase_ArnD"/>
</dbReference>
<keyword evidence="7" id="KW-1185">Reference proteome</keyword>
<dbReference type="Proteomes" id="UP001501231">
    <property type="component" value="Unassembled WGS sequence"/>
</dbReference>